<accession>A0ACC2NMA5</accession>
<reference evidence="1" key="1">
    <citation type="submission" date="2023-04" db="EMBL/GenBank/DDBJ databases">
        <title>A chromosome-level genome assembly of the parasitoid wasp Eretmocerus hayati.</title>
        <authorList>
            <person name="Zhong Y."/>
            <person name="Liu S."/>
            <person name="Liu Y."/>
        </authorList>
    </citation>
    <scope>NUCLEOTIDE SEQUENCE</scope>
    <source>
        <strain evidence="1">ZJU_SS_LIU_2023</strain>
    </source>
</reference>
<evidence type="ECO:0000313" key="2">
    <source>
        <dbReference type="Proteomes" id="UP001239111"/>
    </source>
</evidence>
<dbReference type="Proteomes" id="UP001239111">
    <property type="component" value="Chromosome 3"/>
</dbReference>
<dbReference type="EMBL" id="CM056743">
    <property type="protein sequence ID" value="KAJ8672031.1"/>
    <property type="molecule type" value="Genomic_DNA"/>
</dbReference>
<organism evidence="1 2">
    <name type="scientific">Eretmocerus hayati</name>
    <dbReference type="NCBI Taxonomy" id="131215"/>
    <lineage>
        <taxon>Eukaryota</taxon>
        <taxon>Metazoa</taxon>
        <taxon>Ecdysozoa</taxon>
        <taxon>Arthropoda</taxon>
        <taxon>Hexapoda</taxon>
        <taxon>Insecta</taxon>
        <taxon>Pterygota</taxon>
        <taxon>Neoptera</taxon>
        <taxon>Endopterygota</taxon>
        <taxon>Hymenoptera</taxon>
        <taxon>Apocrita</taxon>
        <taxon>Proctotrupomorpha</taxon>
        <taxon>Chalcidoidea</taxon>
        <taxon>Aphelinidae</taxon>
        <taxon>Aphelininae</taxon>
        <taxon>Eretmocerus</taxon>
    </lineage>
</organism>
<keyword evidence="2" id="KW-1185">Reference proteome</keyword>
<evidence type="ECO:0000313" key="1">
    <source>
        <dbReference type="EMBL" id="KAJ8672031.1"/>
    </source>
</evidence>
<sequence length="414" mass="44863">MNVRSAPAGRLTCAVCASPVKRDETSKLCTNCANLTHVDCVPYTTLAELCFQCPKCKLSELARSQFPSDLAVKSASLPAASELLLSSECQSASSAASLQFPIPSTPPPFASATIGTSSAGVSSTPKRVASPPSPTTARDAKQHCPSSSLSESGDSLSSVESQIDMGSKANGSTGQDAASAYFTKFIENFNERMDNVDSKINALDSSVTARIAQIESRVDTVQNAVEHLTNRSILVDNAEILVSGLPRNTQLSHAEIATKLLNSLGVPHFTQHIINLRVWNGPDLVPLQNIPNMQPQANSANRTSNPNFFALVMKMNPTVVRDELISRTPVLKEKTIATILNVPGDSSIFCRALWPREVYQLYKKALLVSKNLNYERPVVKNLIVCMRETRTSRLIPLSSELELNFLPRRSVPPN</sequence>
<proteinExistence type="predicted"/>
<gene>
    <name evidence="1" type="ORF">QAD02_003290</name>
</gene>
<comment type="caution">
    <text evidence="1">The sequence shown here is derived from an EMBL/GenBank/DDBJ whole genome shotgun (WGS) entry which is preliminary data.</text>
</comment>
<name>A0ACC2NMA5_9HYME</name>
<protein>
    <submittedName>
        <fullName evidence="1">Uncharacterized protein</fullName>
    </submittedName>
</protein>